<keyword evidence="2" id="KW-0812">Transmembrane</keyword>
<dbReference type="Proteomes" id="UP001498398">
    <property type="component" value="Unassembled WGS sequence"/>
</dbReference>
<protein>
    <recommendedName>
        <fullName evidence="5">Lectin</fullName>
    </recommendedName>
</protein>
<keyword evidence="2" id="KW-0472">Membrane</keyword>
<dbReference type="EMBL" id="JBANRG010000002">
    <property type="protein sequence ID" value="KAK7471217.1"/>
    <property type="molecule type" value="Genomic_DNA"/>
</dbReference>
<organism evidence="3 4">
    <name type="scientific">Marasmiellus scandens</name>
    <dbReference type="NCBI Taxonomy" id="2682957"/>
    <lineage>
        <taxon>Eukaryota</taxon>
        <taxon>Fungi</taxon>
        <taxon>Dikarya</taxon>
        <taxon>Basidiomycota</taxon>
        <taxon>Agaricomycotina</taxon>
        <taxon>Agaricomycetes</taxon>
        <taxon>Agaricomycetidae</taxon>
        <taxon>Agaricales</taxon>
        <taxon>Marasmiineae</taxon>
        <taxon>Omphalotaceae</taxon>
        <taxon>Marasmiellus</taxon>
    </lineage>
</organism>
<evidence type="ECO:0000313" key="4">
    <source>
        <dbReference type="Proteomes" id="UP001498398"/>
    </source>
</evidence>
<evidence type="ECO:0000256" key="1">
    <source>
        <dbReference type="SAM" id="MobiDB-lite"/>
    </source>
</evidence>
<proteinExistence type="predicted"/>
<sequence>MDLPQNLTFSYDPTSNGTLETGDMLPSDAKDAADSGSFALGVKFWDNGVATSFYDYPAVQGQDGNGWVSIETVLVRLNNSYAPRATFPVWGDSLVINGTESKIGYDAAVCVEVFEPIVGKTSTIHANFGDAESQGRKVGNFQDDSVHTGLNSSGLFDVFRTLHGNSVNIMLKDNGRDAFYVPNPSLISFTSGHGWNDYTSLDANLFAKAKASADASNLLPYFAGSAQVAARRYEDVENASVHLNLIPLMILIASVWIMGTIAGLFVPRLPMKVPRRGFQLYSWLAAFIGGEIEVLAAQDGKNIARSKYMSLTDMEKEFGKVRVKYNFAADGAMEKV</sequence>
<evidence type="ECO:0000313" key="3">
    <source>
        <dbReference type="EMBL" id="KAK7471217.1"/>
    </source>
</evidence>
<keyword evidence="2" id="KW-1133">Transmembrane helix</keyword>
<keyword evidence="4" id="KW-1185">Reference proteome</keyword>
<reference evidence="3 4" key="1">
    <citation type="submission" date="2024-01" db="EMBL/GenBank/DDBJ databases">
        <title>A draft genome for the cacao thread blight pathogen Marasmiellus scandens.</title>
        <authorList>
            <person name="Baruah I.K."/>
            <person name="Leung J."/>
            <person name="Bukari Y."/>
            <person name="Amoako-Attah I."/>
            <person name="Meinhardt L.W."/>
            <person name="Bailey B.A."/>
            <person name="Cohen S.P."/>
        </authorList>
    </citation>
    <scope>NUCLEOTIDE SEQUENCE [LARGE SCALE GENOMIC DNA]</scope>
    <source>
        <strain evidence="3 4">GH-19</strain>
    </source>
</reference>
<gene>
    <name evidence="3" type="ORF">VKT23_002626</name>
</gene>
<feature type="transmembrane region" description="Helical" evidence="2">
    <location>
        <begin position="245"/>
        <end position="266"/>
    </location>
</feature>
<evidence type="ECO:0000256" key="2">
    <source>
        <dbReference type="SAM" id="Phobius"/>
    </source>
</evidence>
<feature type="region of interest" description="Disordered" evidence="1">
    <location>
        <begin position="1"/>
        <end position="22"/>
    </location>
</feature>
<comment type="caution">
    <text evidence="3">The sequence shown here is derived from an EMBL/GenBank/DDBJ whole genome shotgun (WGS) entry which is preliminary data.</text>
</comment>
<name>A0ABR1K3U9_9AGAR</name>
<feature type="compositionally biased region" description="Polar residues" evidence="1">
    <location>
        <begin position="1"/>
        <end position="19"/>
    </location>
</feature>
<evidence type="ECO:0008006" key="5">
    <source>
        <dbReference type="Google" id="ProtNLM"/>
    </source>
</evidence>
<accession>A0ABR1K3U9</accession>